<protein>
    <submittedName>
        <fullName evidence="1">Uncharacterized protein</fullName>
    </submittedName>
</protein>
<gene>
    <name evidence="1" type="ORF">WICPIJ_004019</name>
</gene>
<dbReference type="Proteomes" id="UP000774326">
    <property type="component" value="Unassembled WGS sequence"/>
</dbReference>
<evidence type="ECO:0000313" key="2">
    <source>
        <dbReference type="Proteomes" id="UP000774326"/>
    </source>
</evidence>
<accession>A0A9P8Q8H2</accession>
<dbReference type="EMBL" id="JAEUBG010002239">
    <property type="protein sequence ID" value="KAH3684987.1"/>
    <property type="molecule type" value="Genomic_DNA"/>
</dbReference>
<evidence type="ECO:0000313" key="1">
    <source>
        <dbReference type="EMBL" id="KAH3684987.1"/>
    </source>
</evidence>
<reference evidence="1" key="1">
    <citation type="journal article" date="2021" name="Open Biol.">
        <title>Shared evolutionary footprints suggest mitochondrial oxidative damage underlies multiple complex I losses in fungi.</title>
        <authorList>
            <person name="Schikora-Tamarit M.A."/>
            <person name="Marcet-Houben M."/>
            <person name="Nosek J."/>
            <person name="Gabaldon T."/>
        </authorList>
    </citation>
    <scope>NUCLEOTIDE SEQUENCE</scope>
    <source>
        <strain evidence="1">CBS2887</strain>
    </source>
</reference>
<reference evidence="1" key="2">
    <citation type="submission" date="2021-01" db="EMBL/GenBank/DDBJ databases">
        <authorList>
            <person name="Schikora-Tamarit M.A."/>
        </authorList>
    </citation>
    <scope>NUCLEOTIDE SEQUENCE</scope>
    <source>
        <strain evidence="1">CBS2887</strain>
    </source>
</reference>
<proteinExistence type="predicted"/>
<name>A0A9P8Q8H2_WICPI</name>
<sequence length="140" mass="15608">MPLVCKVLSSIGVEEYRSSFNPVLLGLLLEILCDMFTGGTLDDELVALDLAGDVKLLFESLFSANSEPGRLEVDEELEFVARFEEDDLKEFVILEKKLKEDVLLLLWPRVGGVVQLGDAGSWCEVFIVCVTVMCYSKKRG</sequence>
<organism evidence="1 2">
    <name type="scientific">Wickerhamomyces pijperi</name>
    <name type="common">Yeast</name>
    <name type="synonym">Pichia pijperi</name>
    <dbReference type="NCBI Taxonomy" id="599730"/>
    <lineage>
        <taxon>Eukaryota</taxon>
        <taxon>Fungi</taxon>
        <taxon>Dikarya</taxon>
        <taxon>Ascomycota</taxon>
        <taxon>Saccharomycotina</taxon>
        <taxon>Saccharomycetes</taxon>
        <taxon>Phaffomycetales</taxon>
        <taxon>Wickerhamomycetaceae</taxon>
        <taxon>Wickerhamomyces</taxon>
    </lineage>
</organism>
<dbReference type="AlphaFoldDB" id="A0A9P8Q8H2"/>
<keyword evidence="2" id="KW-1185">Reference proteome</keyword>
<comment type="caution">
    <text evidence="1">The sequence shown here is derived from an EMBL/GenBank/DDBJ whole genome shotgun (WGS) entry which is preliminary data.</text>
</comment>